<feature type="region of interest" description="Disordered" evidence="11">
    <location>
        <begin position="326"/>
        <end position="436"/>
    </location>
</feature>
<evidence type="ECO:0000256" key="12">
    <source>
        <dbReference type="SAM" id="Phobius"/>
    </source>
</evidence>
<feature type="domain" description="O-acyltransferase WSD1-like N-terminal" evidence="13">
    <location>
        <begin position="80"/>
        <end position="293"/>
    </location>
</feature>
<dbReference type="SUPFAM" id="SSF52777">
    <property type="entry name" value="CoA-dependent acyltransferases"/>
    <property type="match status" value="1"/>
</dbReference>
<dbReference type="InterPro" id="IPR004255">
    <property type="entry name" value="O-acyltransferase_WSD1_N"/>
</dbReference>
<dbReference type="GO" id="GO:0004144">
    <property type="term" value="F:diacylglycerol O-acyltransferase activity"/>
    <property type="evidence" value="ECO:0007669"/>
    <property type="project" value="UniProtKB-EC"/>
</dbReference>
<keyword evidence="5" id="KW-0808">Transferase</keyword>
<comment type="similarity">
    <text evidence="8">In the N-terminal section; belongs to the long-chain O-acyltransferase family.</text>
</comment>
<comment type="pathway">
    <text evidence="3">Glycerolipid metabolism; triacylglycerol biosynthesis.</text>
</comment>
<evidence type="ECO:0000313" key="16">
    <source>
        <dbReference type="Proteomes" id="UP000000763"/>
    </source>
</evidence>
<dbReference type="Proteomes" id="UP000000763">
    <property type="component" value="Chromosome 1"/>
</dbReference>
<keyword evidence="7" id="KW-0012">Acyltransferase</keyword>
<reference evidence="15 16" key="1">
    <citation type="journal article" date="2005" name="Nature">
        <title>The map-based sequence of the rice genome.</title>
        <authorList>
            <consortium name="International rice genome sequencing project (IRGSP)"/>
            <person name="Matsumoto T."/>
            <person name="Wu J."/>
            <person name="Kanamori H."/>
            <person name="Katayose Y."/>
            <person name="Fujisawa M."/>
            <person name="Namiki N."/>
            <person name="Mizuno H."/>
            <person name="Yamamoto K."/>
            <person name="Antonio B.A."/>
            <person name="Baba T."/>
            <person name="Sakata K."/>
            <person name="Nagamura Y."/>
            <person name="Aoki H."/>
            <person name="Arikawa K."/>
            <person name="Arita K."/>
            <person name="Bito T."/>
            <person name="Chiden Y."/>
            <person name="Fujitsuka N."/>
            <person name="Fukunaka R."/>
            <person name="Hamada M."/>
            <person name="Harada C."/>
            <person name="Hayashi A."/>
            <person name="Hijishita S."/>
            <person name="Honda M."/>
            <person name="Hosokawa S."/>
            <person name="Ichikawa Y."/>
            <person name="Idonuma A."/>
            <person name="Iijima M."/>
            <person name="Ikeda M."/>
            <person name="Ikeno M."/>
            <person name="Ito K."/>
            <person name="Ito S."/>
            <person name="Ito T."/>
            <person name="Ito Y."/>
            <person name="Ito Y."/>
            <person name="Iwabuchi A."/>
            <person name="Kamiya K."/>
            <person name="Karasawa W."/>
            <person name="Kurita K."/>
            <person name="Katagiri S."/>
            <person name="Kikuta A."/>
            <person name="Kobayashi H."/>
            <person name="Kobayashi N."/>
            <person name="Machita K."/>
            <person name="Maehara T."/>
            <person name="Masukawa M."/>
            <person name="Mizubayashi T."/>
            <person name="Mukai Y."/>
            <person name="Nagasaki H."/>
            <person name="Nagata Y."/>
            <person name="Naito S."/>
            <person name="Nakashima M."/>
            <person name="Nakama Y."/>
            <person name="Nakamichi Y."/>
            <person name="Nakamura M."/>
            <person name="Meguro A."/>
            <person name="Negishi M."/>
            <person name="Ohta I."/>
            <person name="Ohta T."/>
            <person name="Okamoto M."/>
            <person name="Ono N."/>
            <person name="Saji S."/>
            <person name="Sakaguchi M."/>
            <person name="Sakai K."/>
            <person name="Shibata M."/>
            <person name="Shimokawa T."/>
            <person name="Song J."/>
            <person name="Takazaki Y."/>
            <person name="Terasawa K."/>
            <person name="Tsugane M."/>
            <person name="Tsuji K."/>
            <person name="Ueda S."/>
            <person name="Waki K."/>
            <person name="Yamagata H."/>
            <person name="Yamamoto M."/>
            <person name="Yamamoto S."/>
            <person name="Yamane H."/>
            <person name="Yoshiki S."/>
            <person name="Yoshihara R."/>
            <person name="Yukawa K."/>
            <person name="Zhong H."/>
            <person name="Yano M."/>
            <person name="Yuan Q."/>
            <person name="Ouyang S."/>
            <person name="Liu J."/>
            <person name="Jones K.M."/>
            <person name="Gansberger K."/>
            <person name="Moffat K."/>
            <person name="Hill J."/>
            <person name="Bera J."/>
            <person name="Fadrosh D."/>
            <person name="Jin S."/>
            <person name="Johri S."/>
            <person name="Kim M."/>
            <person name="Overton L."/>
            <person name="Reardon M."/>
            <person name="Tsitrin T."/>
            <person name="Vuong H."/>
            <person name="Weaver B."/>
            <person name="Ciecko A."/>
            <person name="Tallon L."/>
            <person name="Jackson J."/>
            <person name="Pai G."/>
            <person name="Aken S.V."/>
            <person name="Utterback T."/>
            <person name="Reidmuller S."/>
            <person name="Feldblyum T."/>
            <person name="Hsiao J."/>
            <person name="Zismann V."/>
            <person name="Iobst S."/>
            <person name="de Vazeille A.R."/>
            <person name="Buell C.R."/>
            <person name="Ying K."/>
            <person name="Li Y."/>
            <person name="Lu T."/>
            <person name="Huang Y."/>
            <person name="Zhao Q."/>
            <person name="Feng Q."/>
            <person name="Zhang L."/>
            <person name="Zhu J."/>
            <person name="Weng Q."/>
            <person name="Mu J."/>
            <person name="Lu Y."/>
            <person name="Fan D."/>
            <person name="Liu Y."/>
            <person name="Guan J."/>
            <person name="Zhang Y."/>
            <person name="Yu S."/>
            <person name="Liu X."/>
            <person name="Zhang Y."/>
            <person name="Hong G."/>
            <person name="Han B."/>
            <person name="Choisne N."/>
            <person name="Demange N."/>
            <person name="Orjeda G."/>
            <person name="Samain S."/>
            <person name="Cattolico L."/>
            <person name="Pelletier E."/>
            <person name="Couloux A."/>
            <person name="Segurens B."/>
            <person name="Wincker P."/>
            <person name="D'Hont A."/>
            <person name="Scarpelli C."/>
            <person name="Weissenbach J."/>
            <person name="Salanoubat M."/>
            <person name="Quetier F."/>
            <person name="Yu Y."/>
            <person name="Kim H.R."/>
            <person name="Rambo T."/>
            <person name="Currie J."/>
            <person name="Collura K."/>
            <person name="Luo M."/>
            <person name="Yang T."/>
            <person name="Ammiraju J.S.S."/>
            <person name="Engler F."/>
            <person name="Soderlund C."/>
            <person name="Wing R.A."/>
            <person name="Palmer L.E."/>
            <person name="de la Bastide M."/>
            <person name="Spiegel L."/>
            <person name="Nascimento L."/>
            <person name="Zutavern T."/>
            <person name="O'Shaughnessy A."/>
            <person name="Dike S."/>
            <person name="Dedhia N."/>
            <person name="Preston R."/>
            <person name="Balija V."/>
            <person name="McCombie W.R."/>
            <person name="Chow T."/>
            <person name="Chen H."/>
            <person name="Chung M."/>
            <person name="Chen C."/>
            <person name="Shaw J."/>
            <person name="Wu H."/>
            <person name="Hsiao K."/>
            <person name="Chao Y."/>
            <person name="Chu M."/>
            <person name="Cheng C."/>
            <person name="Hour A."/>
            <person name="Lee P."/>
            <person name="Lin S."/>
            <person name="Lin Y."/>
            <person name="Liou J."/>
            <person name="Liu S."/>
            <person name="Hsing Y."/>
            <person name="Raghuvanshi S."/>
            <person name="Mohanty A."/>
            <person name="Bharti A.K."/>
            <person name="Gaur A."/>
            <person name="Gupta V."/>
            <person name="Kumar D."/>
            <person name="Ravi V."/>
            <person name="Vij S."/>
            <person name="Kapur A."/>
            <person name="Khurana P."/>
            <person name="Khurana P."/>
            <person name="Khurana J.P."/>
            <person name="Tyagi A.K."/>
            <person name="Gaikwad K."/>
            <person name="Singh A."/>
            <person name="Dalal V."/>
            <person name="Srivastava S."/>
            <person name="Dixit A."/>
            <person name="Pal A.K."/>
            <person name="Ghazi I.A."/>
            <person name="Yadav M."/>
            <person name="Pandit A."/>
            <person name="Bhargava A."/>
            <person name="Sureshbabu K."/>
            <person name="Batra K."/>
            <person name="Sharma T.R."/>
            <person name="Mohapatra T."/>
            <person name="Singh N.K."/>
            <person name="Messing J."/>
            <person name="Nelson A.B."/>
            <person name="Fuks G."/>
            <person name="Kavchok S."/>
            <person name="Keizer G."/>
            <person name="Linton E."/>
            <person name="Llaca V."/>
            <person name="Song R."/>
            <person name="Tanyolac B."/>
            <person name="Young S."/>
            <person name="Ho-Il K."/>
            <person name="Hahn J.H."/>
            <person name="Sangsakoo G."/>
            <person name="Vanavichit A."/>
            <person name="de Mattos Luiz.A.T."/>
            <person name="Zimmer P.D."/>
            <person name="Malone G."/>
            <person name="Dellagostin O."/>
            <person name="de Oliveira A.C."/>
            <person name="Bevan M."/>
            <person name="Bancroft I."/>
            <person name="Minx P."/>
            <person name="Cordum H."/>
            <person name="Wilson R."/>
            <person name="Cheng Z."/>
            <person name="Jin W."/>
            <person name="Jiang J."/>
            <person name="Leong S.A."/>
            <person name="Iwama H."/>
            <person name="Gojobori T."/>
            <person name="Itoh T."/>
            <person name="Niimura Y."/>
            <person name="Fujii Y."/>
            <person name="Habara T."/>
            <person name="Sakai H."/>
            <person name="Sato Y."/>
            <person name="Wilson G."/>
            <person name="Kumar K."/>
            <person name="McCouch S."/>
            <person name="Juretic N."/>
            <person name="Hoen D."/>
            <person name="Wright S."/>
            <person name="Bruskiewich R."/>
            <person name="Bureau T."/>
            <person name="Miyao A."/>
            <person name="Hirochika H."/>
            <person name="Nishikawa T."/>
            <person name="Kadowaki K."/>
            <person name="Sugiura M."/>
            <person name="Burr B."/>
            <person name="Sasaki T."/>
        </authorList>
    </citation>
    <scope>NUCLEOTIDE SEQUENCE [LARGE SCALE GENOMIC DNA]</scope>
    <source>
        <strain evidence="16">cv. Nipponbare</strain>
    </source>
</reference>
<keyword evidence="12" id="KW-0472">Membrane</keyword>
<dbReference type="InterPro" id="IPR045034">
    <property type="entry name" value="O-acyltransferase_WSD1-like"/>
</dbReference>
<evidence type="ECO:0000313" key="15">
    <source>
        <dbReference type="EMBL" id="BAF06289.1"/>
    </source>
</evidence>
<organism evidence="15 16">
    <name type="scientific">Oryza sativa subsp. japonica</name>
    <name type="common">Rice</name>
    <dbReference type="NCBI Taxonomy" id="39947"/>
    <lineage>
        <taxon>Eukaryota</taxon>
        <taxon>Viridiplantae</taxon>
        <taxon>Streptophyta</taxon>
        <taxon>Embryophyta</taxon>
        <taxon>Tracheophyta</taxon>
        <taxon>Spermatophyta</taxon>
        <taxon>Magnoliopsida</taxon>
        <taxon>Liliopsida</taxon>
        <taxon>Poales</taxon>
        <taxon>Poaceae</taxon>
        <taxon>BOP clade</taxon>
        <taxon>Oryzoideae</taxon>
        <taxon>Oryzeae</taxon>
        <taxon>Oryzinae</taxon>
        <taxon>Oryza</taxon>
        <taxon>Oryza sativa</taxon>
    </lineage>
</organism>
<evidence type="ECO:0000256" key="6">
    <source>
        <dbReference type="ARBA" id="ARBA00022824"/>
    </source>
</evidence>
<evidence type="ECO:0000256" key="8">
    <source>
        <dbReference type="ARBA" id="ARBA00024360"/>
    </source>
</evidence>
<evidence type="ECO:0000259" key="14">
    <source>
        <dbReference type="Pfam" id="PF06974"/>
    </source>
</evidence>
<comment type="pathway">
    <text evidence="4">Lipid metabolism.</text>
</comment>
<reference evidence="16" key="2">
    <citation type="journal article" date="2008" name="Nucleic Acids Res.">
        <title>The rice annotation project database (RAP-DB): 2008 update.</title>
        <authorList>
            <consortium name="The rice annotation project (RAP)"/>
        </authorList>
    </citation>
    <scope>GENOME REANNOTATION</scope>
    <source>
        <strain evidence="16">cv. Nipponbare</strain>
    </source>
</reference>
<keyword evidence="12" id="KW-1133">Transmembrane helix</keyword>
<proteinExistence type="inferred from homology"/>
<feature type="transmembrane region" description="Helical" evidence="12">
    <location>
        <begin position="228"/>
        <end position="254"/>
    </location>
</feature>
<dbReference type="AlphaFoldDB" id="Q0JIY9"/>
<dbReference type="UniPathway" id="UPA00282"/>
<evidence type="ECO:0000256" key="5">
    <source>
        <dbReference type="ARBA" id="ARBA00022679"/>
    </source>
</evidence>
<protein>
    <submittedName>
        <fullName evidence="15">Os01g0770100 protein</fullName>
    </submittedName>
</protein>
<dbReference type="GO" id="GO:0005886">
    <property type="term" value="C:plasma membrane"/>
    <property type="evidence" value="ECO:0007669"/>
    <property type="project" value="UniProtKB-SubCell"/>
</dbReference>
<evidence type="ECO:0000256" key="1">
    <source>
        <dbReference type="ARBA" id="ARBA00004162"/>
    </source>
</evidence>
<feature type="domain" description="O-acyltransferase WSD1 C-terminal" evidence="14">
    <location>
        <begin position="472"/>
        <end position="616"/>
    </location>
</feature>
<dbReference type="GO" id="GO:0005789">
    <property type="term" value="C:endoplasmic reticulum membrane"/>
    <property type="evidence" value="ECO:0007669"/>
    <property type="project" value="UniProtKB-SubCell"/>
</dbReference>
<dbReference type="PANTHER" id="PTHR31650:SF42">
    <property type="entry name" value="OS01G0770100 PROTEIN"/>
    <property type="match status" value="1"/>
</dbReference>
<name>Q0JIY9_ORYSJ</name>
<evidence type="ECO:0000256" key="3">
    <source>
        <dbReference type="ARBA" id="ARBA00004771"/>
    </source>
</evidence>
<dbReference type="GO" id="GO:0050734">
    <property type="term" value="F:hydroxycinnamoyltransferase activity"/>
    <property type="evidence" value="ECO:0007669"/>
    <property type="project" value="UniProtKB-ARBA"/>
</dbReference>
<dbReference type="GO" id="GO:0047196">
    <property type="term" value="F:long-chain-alcohol O-fatty-acyltransferase activity"/>
    <property type="evidence" value="ECO:0007669"/>
    <property type="project" value="UniProtKB-EC"/>
</dbReference>
<keyword evidence="12" id="KW-0812">Transmembrane</keyword>
<evidence type="ECO:0000256" key="4">
    <source>
        <dbReference type="ARBA" id="ARBA00005189"/>
    </source>
</evidence>
<dbReference type="Pfam" id="PF03007">
    <property type="entry name" value="WS_DGAT_cat"/>
    <property type="match status" value="1"/>
</dbReference>
<evidence type="ECO:0000256" key="9">
    <source>
        <dbReference type="ARBA" id="ARBA00047604"/>
    </source>
</evidence>
<dbReference type="FunFam" id="3.30.559.10:FF:000021">
    <property type="entry name" value="O-acyltransferase WSD1"/>
    <property type="match status" value="1"/>
</dbReference>
<feature type="compositionally biased region" description="Gly residues" evidence="11">
    <location>
        <begin position="26"/>
        <end position="37"/>
    </location>
</feature>
<feature type="compositionally biased region" description="Basic residues" evidence="11">
    <location>
        <begin position="404"/>
        <end position="422"/>
    </location>
</feature>
<gene>
    <name evidence="15" type="ordered locus">Os01g0770100</name>
</gene>
<dbReference type="KEGG" id="dosa:Os01g0770100"/>
<feature type="region of interest" description="Disordered" evidence="11">
    <location>
        <begin position="1"/>
        <end position="44"/>
    </location>
</feature>
<dbReference type="InterPro" id="IPR023213">
    <property type="entry name" value="CAT-like_dom_sf"/>
</dbReference>
<evidence type="ECO:0000256" key="2">
    <source>
        <dbReference type="ARBA" id="ARBA00004586"/>
    </source>
</evidence>
<dbReference type="Gene3D" id="3.30.559.10">
    <property type="entry name" value="Chloramphenicol acetyltransferase-like domain"/>
    <property type="match status" value="1"/>
</dbReference>
<dbReference type="EMBL" id="AP008207">
    <property type="protein sequence ID" value="BAF06289.1"/>
    <property type="molecule type" value="Genomic_DNA"/>
</dbReference>
<dbReference type="InterPro" id="IPR009721">
    <property type="entry name" value="O-acyltransferase_WSD1_C"/>
</dbReference>
<feature type="compositionally biased region" description="Basic and acidic residues" evidence="11">
    <location>
        <begin position="331"/>
        <end position="343"/>
    </location>
</feature>
<dbReference type="Pfam" id="PF06974">
    <property type="entry name" value="WS_DGAT_C"/>
    <property type="match status" value="1"/>
</dbReference>
<evidence type="ECO:0000259" key="13">
    <source>
        <dbReference type="Pfam" id="PF03007"/>
    </source>
</evidence>
<evidence type="ECO:0000256" key="7">
    <source>
        <dbReference type="ARBA" id="ARBA00023315"/>
    </source>
</evidence>
<comment type="subcellular location">
    <subcellularLocation>
        <location evidence="1">Cell membrane</location>
        <topology evidence="1">Single-pass membrane protein</topology>
    </subcellularLocation>
    <subcellularLocation>
        <location evidence="2">Endoplasmic reticulum membrane</location>
    </subcellularLocation>
</comment>
<dbReference type="GO" id="GO:0019432">
    <property type="term" value="P:triglyceride biosynthetic process"/>
    <property type="evidence" value="ECO:0007669"/>
    <property type="project" value="UniProtKB-UniPathway"/>
</dbReference>
<dbReference type="PANTHER" id="PTHR31650">
    <property type="entry name" value="O-ACYLTRANSFERASE (WSD1-LIKE) FAMILY PROTEIN"/>
    <property type="match status" value="1"/>
</dbReference>
<comment type="catalytic activity">
    <reaction evidence="10">
        <text>an acyl-CoA + a 1,2-diacyl-sn-glycerol = a triacyl-sn-glycerol + CoA</text>
        <dbReference type="Rhea" id="RHEA:10868"/>
        <dbReference type="ChEBI" id="CHEBI:17815"/>
        <dbReference type="ChEBI" id="CHEBI:57287"/>
        <dbReference type="ChEBI" id="CHEBI:58342"/>
        <dbReference type="ChEBI" id="CHEBI:64615"/>
        <dbReference type="EC" id="2.3.1.20"/>
    </reaction>
</comment>
<comment type="catalytic activity">
    <reaction evidence="9">
        <text>a long chain fatty alcohol + a fatty acyl-CoA = a long-chain alcohol wax ester + CoA</text>
        <dbReference type="Rhea" id="RHEA:38443"/>
        <dbReference type="ChEBI" id="CHEBI:17135"/>
        <dbReference type="ChEBI" id="CHEBI:57287"/>
        <dbReference type="ChEBI" id="CHEBI:77636"/>
        <dbReference type="ChEBI" id="CHEBI:235323"/>
        <dbReference type="EC" id="2.3.1.75"/>
    </reaction>
</comment>
<evidence type="ECO:0000256" key="11">
    <source>
        <dbReference type="SAM" id="MobiDB-lite"/>
    </source>
</evidence>
<sequence>MNAAGADTDTVLRKRQLTVRTTSSNGGNGFRVGGGKGAAAATPPEPVSPSARLLEDFFIVVVIGIATPVNDPVARAGIAAQFARYPRFRSIQVTDEDGGNPRWVRTTLNVDDHIIYPELDMDAVAADPDKAVEDYVASLSTKPMDESRPLWEFHVLDFPTSEAAATTAIRVHHSLGDGMSLLTLLMACTRSAADPARLPAMPPQPTRTGAIYARPRPPASAGALAFAAWLWSFVALAWHTVVDVASFFATTMFLKDPHTLFKRVKHGEFQRKRIVHRGLSFDDVKLVKNAMNCGARRLPLEAAAEGGGQRPEGGVRAVATSAAAAVAGGWRRREEGGRDDVRGTDGLVGARKERSSRRPSAPRCAQGGGGGQEERRRLWAPTSFPPDADGGGGADSTGHSPPRSGRKRGAGQQRRQRRRSPRPRVTAPDGGDTDTDEDIRLRTILLVNLRPTTSLHAYVDMINSGREDEVKWGNALGFIILPFFIGMHKDPLDYVRKAKKVVDRKKSSLEVVFTHLAAEVILKLFGLKAAAAIFHRMISHTTISFSNMIGPVEQVEFCGHPVVFIAPSGYGPPEALTVNFQSYVNTMMVNLAVDEAQFPDCHELLDDFSESLRQIKDAALSLGKHHTKA</sequence>
<evidence type="ECO:0000256" key="10">
    <source>
        <dbReference type="ARBA" id="ARBA00048109"/>
    </source>
</evidence>
<keyword evidence="6" id="KW-0256">Endoplasmic reticulum</keyword>
<accession>Q0JIY9</accession>